<feature type="compositionally biased region" description="Low complexity" evidence="13">
    <location>
        <begin position="353"/>
        <end position="362"/>
    </location>
</feature>
<evidence type="ECO:0000256" key="7">
    <source>
        <dbReference type="ARBA" id="ARBA00022833"/>
    </source>
</evidence>
<dbReference type="Gene3D" id="3.30.810.10">
    <property type="entry name" value="2-Layer Sandwich"/>
    <property type="match status" value="1"/>
</dbReference>
<feature type="region of interest" description="Disordered" evidence="13">
    <location>
        <begin position="161"/>
        <end position="195"/>
    </location>
</feature>
<feature type="compositionally biased region" description="Low complexity" evidence="13">
    <location>
        <begin position="255"/>
        <end position="269"/>
    </location>
</feature>
<dbReference type="Gene3D" id="3.50.7.10">
    <property type="entry name" value="GroEL"/>
    <property type="match status" value="1"/>
</dbReference>
<dbReference type="FunFam" id="3.30.800.10:FF:000007">
    <property type="entry name" value="Putative 1-phosphatidylinositol-4-phosphate 5-kinase/ zinc ion binding family"/>
    <property type="match status" value="1"/>
</dbReference>
<keyword evidence="5 11" id="KW-0863">Zinc-finger</keyword>
<gene>
    <name evidence="16" type="ORF">Cgig2_031709</name>
</gene>
<dbReference type="EC" id="2.7.1.150" evidence="1"/>
<evidence type="ECO:0000256" key="4">
    <source>
        <dbReference type="ARBA" id="ARBA00022741"/>
    </source>
</evidence>
<evidence type="ECO:0000256" key="13">
    <source>
        <dbReference type="SAM" id="MobiDB-lite"/>
    </source>
</evidence>
<dbReference type="EMBL" id="JAKOGI010000036">
    <property type="protein sequence ID" value="KAJ8447655.1"/>
    <property type="molecule type" value="Genomic_DNA"/>
</dbReference>
<comment type="subunit">
    <text evidence="9">Component of the PI(3,5)P2 regulatory complex at least composed of ATG18, SAC/FIG4, FAB1 and VAC14.</text>
</comment>
<evidence type="ECO:0000256" key="9">
    <source>
        <dbReference type="ARBA" id="ARBA00023464"/>
    </source>
</evidence>
<evidence type="ECO:0000259" key="14">
    <source>
        <dbReference type="PROSITE" id="PS50178"/>
    </source>
</evidence>
<evidence type="ECO:0000313" key="17">
    <source>
        <dbReference type="Proteomes" id="UP001153076"/>
    </source>
</evidence>
<feature type="region of interest" description="Disordered" evidence="13">
    <location>
        <begin position="1178"/>
        <end position="1227"/>
    </location>
</feature>
<accession>A0A9Q1KRA7</accession>
<keyword evidence="4 12" id="KW-0547">Nucleotide-binding</keyword>
<dbReference type="Pfam" id="PF00118">
    <property type="entry name" value="Cpn60_TCP1"/>
    <property type="match status" value="1"/>
</dbReference>
<evidence type="ECO:0000256" key="10">
    <source>
        <dbReference type="ARBA" id="ARBA00077223"/>
    </source>
</evidence>
<keyword evidence="7" id="KW-0862">Zinc</keyword>
<evidence type="ECO:0000256" key="12">
    <source>
        <dbReference type="PROSITE-ProRule" id="PRU00781"/>
    </source>
</evidence>
<dbReference type="GO" id="GO:0000285">
    <property type="term" value="F:1-phosphatidylinositol-3-phosphate 5-kinase activity"/>
    <property type="evidence" value="ECO:0007669"/>
    <property type="project" value="UniProtKB-EC"/>
</dbReference>
<evidence type="ECO:0000256" key="8">
    <source>
        <dbReference type="ARBA" id="ARBA00022840"/>
    </source>
</evidence>
<dbReference type="CDD" id="cd17300">
    <property type="entry name" value="PIPKc_PIKfyve"/>
    <property type="match status" value="1"/>
</dbReference>
<dbReference type="SUPFAM" id="SSF52029">
    <property type="entry name" value="GroEL apical domain-like"/>
    <property type="match status" value="1"/>
</dbReference>
<keyword evidence="2 12" id="KW-0808">Transferase</keyword>
<feature type="compositionally biased region" description="Basic and acidic residues" evidence="13">
    <location>
        <begin position="161"/>
        <end position="171"/>
    </location>
</feature>
<sequence length="1705" mass="189859">MGASDSSLLDLVDKVRSWGSWSRTELSSLRTPVFAMANNSCSGCELKFTELCHKYSCQGCRRLLCGSCVRTNGSLVIIATSNGNKDVDHIEKVIKACKFCSKSSKKHIGKVYPSESPQASPEPPSPLGSGKIWGHEDAKMVDKDYVPRCYEFRDHSFSPHKMDGGRLKSFDGHPSQTSLHHSPNQSDEEPEESGRNYFSTLSDYYHDSSDIDTSSVSFRHESYSFKSVGSSPLGSPSGFNINTPRAGLPVQQPRGGSPKPQNSSPPSQGRMAILRRPDRGNRNPDTADSQSGEMTISARQDGKFMKPLDFDNHHIWLPPPPDDQDDETESNFFQYEDDDDDEHHANVVGHSAGGPSSCSSPSNLFPAMEKQNEGQREPLKCMIRGHFTALVSQLLLGEGIKFGTDNGTQDWLSIVSTLAWQAASFVKPDTSKGGSMDPGDYVKIKCVASGSPNESTVIKGVVCTKNIKHKRMTSQYKNPRLLLLGGSLEYQRAQNQLASFNTLLDEEMNHLKMIVSNIEGHRTNVLLVEKSVSSYAQDYLLAKEISLVLNVKRPLLERLARCTGALIIPSVDKIPVARVGQCELFRLERVSEELETANQSNKKPSKTLMYFEGCPRRLGCTVLLKGSCREELKKIKHVIQYAVFAAYHLSLETSFLADEGAHLPKMTLQQSQSVSDSPANAMSTLHIPDAVSLAQELVDVVVPGQGVVVNMDDAEWEPAAEQSSFPEALPVDARNEDMASHVCRDGSICDAAGEPTSPVPGSFSVECASTVANPMQFEMPENGYPVKGHPREMDKVEENSIASDYFAAAESQRSILVSFSSHCVSKGALCERSRLVRIRFYGSFDKPLGKYLHDDLFDQASLCRSCKEPMEEHVQCYTHRQGSLTINVRRLDNVKLPGERDGKIWMWHRCLRCAQIDGVPPATRRVIMSDAAWGLSFGKFLELSFSNHATANRVATCGHSLQRDCLRFYGFGSMVAFFHYSPIDVLTVHLPPSVLEFNGYSKQDWIRREVVELKGKVENLYAEISNVLHLMEQKSSSLGHGSLYPSDLHRHILELKDLLDKEREDYYGLLEQADEENSHFERTLDILDLNQVSRSLLIGSRAWDRRLYSLDSLLNSKSFTFNASEDTGSHAALKGLKNDPIKDSKFAIDQEENVSDYTDPHISEDSCTDSCQISQQEVHGDGEIAVSDKSSESAQSPASNLSDKIDSAWSGADVESSQASPVSQVNHPVDNLPLKRLMPPTRVYSFDSAMRIHEKLCRGLASSHLSAVRSFHASGDYRNMIRDPTPNVVRTYSQISPSDAHFTPSFISSASGLGEGPRLLLPQAGLSDLVVAVYDDEPTSVISYALSSKEYDEWVSDKLSQHDGSWVGKDINREDSTASTFLAWQSLGSLDLDYINYGSYGSEDATSRSMLFGDPKKSPHLQISFDDDSSCAGGKAKFSVTCYFAKQFDMLLKKCCPSKVDFVCSLSRCRRWSAQGGKSNVYFAKSMDERFIIKQVTKTELESFQEFAPQYFKYLNDSLDSGSPTCLAKIFGIFQVTIKGARETKMDLMVMENLFFKRNISRVYDLKGSLRSRYNPDTTGANKVLLDMNLLETLRTSPIFLGSKAKRRLERAVWNDTSFLASVYVMDYSLLVGVDEERKELVLGIIDFMRQYTWDKHLETWVKASGILGGPKNASPTIISPKQYKRRFRKAMTTYFLTLPDQWSS</sequence>
<dbReference type="InterPro" id="IPR027484">
    <property type="entry name" value="PInositol-4-P-5-kinase_N"/>
</dbReference>
<dbReference type="InterPro" id="IPR017455">
    <property type="entry name" value="Znf_FYVE-rel"/>
</dbReference>
<dbReference type="Gene3D" id="3.30.800.10">
    <property type="entry name" value="Phosphatidylinositol Phosphate Kinase II Beta"/>
    <property type="match status" value="1"/>
</dbReference>
<evidence type="ECO:0000256" key="11">
    <source>
        <dbReference type="PROSITE-ProRule" id="PRU00091"/>
    </source>
</evidence>
<evidence type="ECO:0000256" key="2">
    <source>
        <dbReference type="ARBA" id="ARBA00022679"/>
    </source>
</evidence>
<dbReference type="Pfam" id="PF01504">
    <property type="entry name" value="PIP5K"/>
    <property type="match status" value="1"/>
</dbReference>
<dbReference type="OrthoDB" id="158357at2759"/>
<dbReference type="GO" id="GO:0010008">
    <property type="term" value="C:endosome membrane"/>
    <property type="evidence" value="ECO:0007669"/>
    <property type="project" value="TreeGrafter"/>
</dbReference>
<feature type="domain" description="FYVE-type" evidence="14">
    <location>
        <begin position="35"/>
        <end position="105"/>
    </location>
</feature>
<dbReference type="InterPro" id="IPR044769">
    <property type="entry name" value="PIKfyve_PIPKc"/>
</dbReference>
<protein>
    <recommendedName>
        <fullName evidence="1">1-phosphatidylinositol-3-phosphate 5-kinase</fullName>
        <ecNumber evidence="1">2.7.1.150</ecNumber>
    </recommendedName>
    <alternativeName>
        <fullName evidence="10">Phosphatidylinositol 3-phosphate 5-kinase type III</fullName>
    </alternativeName>
</protein>
<dbReference type="PROSITE" id="PS50178">
    <property type="entry name" value="ZF_FYVE"/>
    <property type="match status" value="1"/>
</dbReference>
<dbReference type="SUPFAM" id="SSF56104">
    <property type="entry name" value="SAICAR synthase-like"/>
    <property type="match status" value="1"/>
</dbReference>
<dbReference type="CDD" id="cd00065">
    <property type="entry name" value="FYVE_like_SF"/>
    <property type="match status" value="1"/>
</dbReference>
<dbReference type="PROSITE" id="PS51455">
    <property type="entry name" value="PIPK"/>
    <property type="match status" value="1"/>
</dbReference>
<evidence type="ECO:0000256" key="5">
    <source>
        <dbReference type="ARBA" id="ARBA00022771"/>
    </source>
</evidence>
<evidence type="ECO:0000256" key="1">
    <source>
        <dbReference type="ARBA" id="ARBA00012009"/>
    </source>
</evidence>
<dbReference type="InterPro" id="IPR027483">
    <property type="entry name" value="PInositol-4-P-4/5-kinase_C_sf"/>
</dbReference>
<dbReference type="GO" id="GO:0046854">
    <property type="term" value="P:phosphatidylinositol phosphate biosynthetic process"/>
    <property type="evidence" value="ECO:0007669"/>
    <property type="project" value="TreeGrafter"/>
</dbReference>
<feature type="region of interest" description="Disordered" evidence="13">
    <location>
        <begin position="309"/>
        <end position="329"/>
    </location>
</feature>
<dbReference type="CDD" id="cd03334">
    <property type="entry name" value="Fab1_TCP"/>
    <property type="match status" value="1"/>
</dbReference>
<dbReference type="Proteomes" id="UP001153076">
    <property type="component" value="Unassembled WGS sequence"/>
</dbReference>
<dbReference type="SUPFAM" id="SSF57903">
    <property type="entry name" value="FYVE/PHD zinc finger"/>
    <property type="match status" value="1"/>
</dbReference>
<feature type="compositionally biased region" description="Polar residues" evidence="13">
    <location>
        <begin position="1215"/>
        <end position="1226"/>
    </location>
</feature>
<dbReference type="FunFam" id="3.50.7.10:FF:000007">
    <property type="entry name" value="1-phosphatidylinositol 3-phosphate 5-kinase isoform X1"/>
    <property type="match status" value="1"/>
</dbReference>
<dbReference type="FunFam" id="3.30.810.10:FF:000001">
    <property type="entry name" value="1-phosphatidylinositol 3-phosphate 5-kinase FAB1"/>
    <property type="match status" value="1"/>
</dbReference>
<evidence type="ECO:0000259" key="15">
    <source>
        <dbReference type="PROSITE" id="PS51455"/>
    </source>
</evidence>
<dbReference type="GO" id="GO:0008270">
    <property type="term" value="F:zinc ion binding"/>
    <property type="evidence" value="ECO:0007669"/>
    <property type="project" value="UniProtKB-KW"/>
</dbReference>
<dbReference type="GO" id="GO:0005524">
    <property type="term" value="F:ATP binding"/>
    <property type="evidence" value="ECO:0007669"/>
    <property type="project" value="UniProtKB-UniRule"/>
</dbReference>
<feature type="compositionally biased region" description="Polar residues" evidence="13">
    <location>
        <begin position="1192"/>
        <end position="1202"/>
    </location>
</feature>
<dbReference type="InterPro" id="IPR011011">
    <property type="entry name" value="Znf_FYVE_PHD"/>
</dbReference>
<feature type="domain" description="PIPK" evidence="15">
    <location>
        <begin position="1380"/>
        <end position="1696"/>
    </location>
</feature>
<dbReference type="PANTHER" id="PTHR45748">
    <property type="entry name" value="1-PHOSPHATIDYLINOSITOL 3-PHOSPHATE 5-KINASE-RELATED"/>
    <property type="match status" value="1"/>
</dbReference>
<feature type="region of interest" description="Disordered" evidence="13">
    <location>
        <begin position="341"/>
        <end position="372"/>
    </location>
</feature>
<name>A0A9Q1KRA7_9CARY</name>
<feature type="compositionally biased region" description="Low complexity" evidence="13">
    <location>
        <begin position="227"/>
        <end position="238"/>
    </location>
</feature>
<evidence type="ECO:0000313" key="16">
    <source>
        <dbReference type="EMBL" id="KAJ8447655.1"/>
    </source>
</evidence>
<keyword evidence="17" id="KW-1185">Reference proteome</keyword>
<feature type="region of interest" description="Disordered" evidence="13">
    <location>
        <begin position="111"/>
        <end position="133"/>
    </location>
</feature>
<feature type="region of interest" description="Disordered" evidence="13">
    <location>
        <begin position="225"/>
        <end position="295"/>
    </location>
</feature>
<reference evidence="16" key="1">
    <citation type="submission" date="2022-04" db="EMBL/GenBank/DDBJ databases">
        <title>Carnegiea gigantea Genome sequencing and assembly v2.</title>
        <authorList>
            <person name="Copetti D."/>
            <person name="Sanderson M.J."/>
            <person name="Burquez A."/>
            <person name="Wojciechowski M.F."/>
        </authorList>
    </citation>
    <scope>NUCLEOTIDE SEQUENCE</scope>
    <source>
        <strain evidence="16">SGP5-SGP5p</strain>
        <tissue evidence="16">Aerial part</tissue>
    </source>
</reference>
<dbReference type="InterPro" id="IPR027409">
    <property type="entry name" value="GroEL-like_apical_dom_sf"/>
</dbReference>
<proteinExistence type="predicted"/>
<keyword evidence="3" id="KW-0479">Metal-binding</keyword>
<comment type="caution">
    <text evidence="16">The sequence shown here is derived from an EMBL/GenBank/DDBJ whole genome shotgun (WGS) entry which is preliminary data.</text>
</comment>
<dbReference type="InterPro" id="IPR002498">
    <property type="entry name" value="PInositol-4-P-4/5-kinase_core"/>
</dbReference>
<evidence type="ECO:0000256" key="3">
    <source>
        <dbReference type="ARBA" id="ARBA00022723"/>
    </source>
</evidence>
<feature type="compositionally biased region" description="Polar residues" evidence="13">
    <location>
        <begin position="174"/>
        <end position="185"/>
    </location>
</feature>
<dbReference type="InterPro" id="IPR002423">
    <property type="entry name" value="Cpn60/GroEL/TCP-1"/>
</dbReference>
<evidence type="ECO:0000256" key="6">
    <source>
        <dbReference type="ARBA" id="ARBA00022777"/>
    </source>
</evidence>
<keyword evidence="6 12" id="KW-0418">Kinase</keyword>
<keyword evidence="8 12" id="KW-0067">ATP-binding</keyword>
<dbReference type="SMART" id="SM00330">
    <property type="entry name" value="PIPKc"/>
    <property type="match status" value="1"/>
</dbReference>
<dbReference type="PANTHER" id="PTHR45748:SF14">
    <property type="entry name" value="1-PHOSPHATIDYLINOSITOL-3-PHOSPHATE 5-KINASE FAB1C-RELATED"/>
    <property type="match status" value="1"/>
</dbReference>
<organism evidence="16 17">
    <name type="scientific">Carnegiea gigantea</name>
    <dbReference type="NCBI Taxonomy" id="171969"/>
    <lineage>
        <taxon>Eukaryota</taxon>
        <taxon>Viridiplantae</taxon>
        <taxon>Streptophyta</taxon>
        <taxon>Embryophyta</taxon>
        <taxon>Tracheophyta</taxon>
        <taxon>Spermatophyta</taxon>
        <taxon>Magnoliopsida</taxon>
        <taxon>eudicotyledons</taxon>
        <taxon>Gunneridae</taxon>
        <taxon>Pentapetalae</taxon>
        <taxon>Caryophyllales</taxon>
        <taxon>Cactineae</taxon>
        <taxon>Cactaceae</taxon>
        <taxon>Cactoideae</taxon>
        <taxon>Echinocereeae</taxon>
        <taxon>Carnegiea</taxon>
    </lineage>
</organism>
<feature type="compositionally biased region" description="Polar residues" evidence="13">
    <location>
        <begin position="283"/>
        <end position="295"/>
    </location>
</feature>